<organism evidence="10 11">
    <name type="scientific">Amphimedon queenslandica</name>
    <name type="common">Sponge</name>
    <dbReference type="NCBI Taxonomy" id="400682"/>
    <lineage>
        <taxon>Eukaryota</taxon>
        <taxon>Metazoa</taxon>
        <taxon>Porifera</taxon>
        <taxon>Demospongiae</taxon>
        <taxon>Heteroscleromorpha</taxon>
        <taxon>Haplosclerida</taxon>
        <taxon>Niphatidae</taxon>
        <taxon>Amphimedon</taxon>
    </lineage>
</organism>
<dbReference type="InterPro" id="IPR000832">
    <property type="entry name" value="GPCR_2_secretin-like"/>
</dbReference>
<dbReference type="GO" id="GO:0004930">
    <property type="term" value="F:G protein-coupled receptor activity"/>
    <property type="evidence" value="ECO:0007669"/>
    <property type="project" value="InterPro"/>
</dbReference>
<feature type="transmembrane region" description="Helical" evidence="7">
    <location>
        <begin position="75"/>
        <end position="103"/>
    </location>
</feature>
<proteinExistence type="predicted"/>
<feature type="transmembrane region" description="Helical" evidence="7">
    <location>
        <begin position="123"/>
        <end position="146"/>
    </location>
</feature>
<dbReference type="AlphaFoldDB" id="A0AAN0JYP3"/>
<dbReference type="InterPro" id="IPR017441">
    <property type="entry name" value="Protein_kinase_ATP_BS"/>
</dbReference>
<sequence>MLQFFFLVCLTLMLAEAIGLYINIVINSNKKFFHLKVTLVSWIAPIFIVIFCFSPNYMNYINNSSNFCRAFDTPFYIGMVIPFVIVYSFIWVMFIIVIISLLMSSRIKDSNNKKKVLKPSYKYQLATSLAHSTLFCLSSVLMLLMTEDTFTNTAIRDLVASLFVLLTGSHGLFLFVVHCLCTKEFYHICKKVSFGIKSLLLHAVEKKPSIDRNGTVKSTNQYLETKFNSNVCHNNFSSHLEQLLVKYSIPASQINLQEAVGQGEFGIVYRALLATGKDVPQVVAVKTLKGLFSKSNVSIHDGIFSEKSDIWSYGVLCWEVFNGGKTPFPGLDPAGVIELLDTGGRLNCPHNDACSDKIYELMLSCWLECPNDRPLFSELNT</sequence>
<feature type="domain" description="G-protein coupled receptors family 2 profile 2" evidence="9">
    <location>
        <begin position="1"/>
        <end position="182"/>
    </location>
</feature>
<evidence type="ECO:0000256" key="3">
    <source>
        <dbReference type="ARBA" id="ARBA00022692"/>
    </source>
</evidence>
<dbReference type="Proteomes" id="UP000007879">
    <property type="component" value="Unassembled WGS sequence"/>
</dbReference>
<keyword evidence="3 7" id="KW-0812">Transmembrane</keyword>
<feature type="chain" id="PRO_5042996762" description="G-protein coupled receptors family 2 profile 2 domain-containing protein" evidence="8">
    <location>
        <begin position="18"/>
        <end position="381"/>
    </location>
</feature>
<dbReference type="PANTHER" id="PTHR24416">
    <property type="entry name" value="TYROSINE-PROTEIN KINASE RECEPTOR"/>
    <property type="match status" value="1"/>
</dbReference>
<dbReference type="EnsemblMetazoa" id="XM_020006470.1">
    <property type="protein sequence ID" value="XP_019862029.1"/>
    <property type="gene ID" value="LOC109590569"/>
</dbReference>
<dbReference type="Gene3D" id="1.20.1070.10">
    <property type="entry name" value="Rhodopsin 7-helix transmembrane proteins"/>
    <property type="match status" value="1"/>
</dbReference>
<evidence type="ECO:0000313" key="11">
    <source>
        <dbReference type="Proteomes" id="UP000007879"/>
    </source>
</evidence>
<dbReference type="GeneID" id="109590569"/>
<dbReference type="PRINTS" id="PR00109">
    <property type="entry name" value="TYRKINASE"/>
</dbReference>
<comment type="subcellular location">
    <subcellularLocation>
        <location evidence="1">Membrane</location>
        <topology evidence="1">Multi-pass membrane protein</topology>
    </subcellularLocation>
    <subcellularLocation>
        <location evidence="2">Membrane</location>
        <topology evidence="2">Single-pass membrane protein</topology>
    </subcellularLocation>
</comment>
<evidence type="ECO:0000259" key="9">
    <source>
        <dbReference type="PROSITE" id="PS50261"/>
    </source>
</evidence>
<dbReference type="GO" id="GO:0005524">
    <property type="term" value="F:ATP binding"/>
    <property type="evidence" value="ECO:0007669"/>
    <property type="project" value="UniProtKB-UniRule"/>
</dbReference>
<evidence type="ECO:0000256" key="1">
    <source>
        <dbReference type="ARBA" id="ARBA00004141"/>
    </source>
</evidence>
<dbReference type="Gene3D" id="3.30.200.20">
    <property type="entry name" value="Phosphorylase Kinase, domain 1"/>
    <property type="match status" value="1"/>
</dbReference>
<dbReference type="PROSITE" id="PS00107">
    <property type="entry name" value="PROTEIN_KINASE_ATP"/>
    <property type="match status" value="1"/>
</dbReference>
<dbReference type="SMART" id="SM00219">
    <property type="entry name" value="TyrKc"/>
    <property type="match status" value="1"/>
</dbReference>
<dbReference type="InterPro" id="IPR011009">
    <property type="entry name" value="Kinase-like_dom_sf"/>
</dbReference>
<dbReference type="SUPFAM" id="SSF56112">
    <property type="entry name" value="Protein kinase-like (PK-like)"/>
    <property type="match status" value="2"/>
</dbReference>
<dbReference type="GO" id="GO:0005886">
    <property type="term" value="C:plasma membrane"/>
    <property type="evidence" value="ECO:0007669"/>
    <property type="project" value="TreeGrafter"/>
</dbReference>
<feature type="transmembrane region" description="Helical" evidence="7">
    <location>
        <begin position="33"/>
        <end position="54"/>
    </location>
</feature>
<keyword evidence="6" id="KW-0067">ATP-binding</keyword>
<evidence type="ECO:0000256" key="7">
    <source>
        <dbReference type="SAM" id="Phobius"/>
    </source>
</evidence>
<reference evidence="11" key="1">
    <citation type="journal article" date="2010" name="Nature">
        <title>The Amphimedon queenslandica genome and the evolution of animal complexity.</title>
        <authorList>
            <person name="Srivastava M."/>
            <person name="Simakov O."/>
            <person name="Chapman J."/>
            <person name="Fahey B."/>
            <person name="Gauthier M.E."/>
            <person name="Mitros T."/>
            <person name="Richards G.S."/>
            <person name="Conaco C."/>
            <person name="Dacre M."/>
            <person name="Hellsten U."/>
            <person name="Larroux C."/>
            <person name="Putnam N.H."/>
            <person name="Stanke M."/>
            <person name="Adamska M."/>
            <person name="Darling A."/>
            <person name="Degnan S.M."/>
            <person name="Oakley T.H."/>
            <person name="Plachetzki D.C."/>
            <person name="Zhai Y."/>
            <person name="Adamski M."/>
            <person name="Calcino A."/>
            <person name="Cummins S.F."/>
            <person name="Goodstein D.M."/>
            <person name="Harris C."/>
            <person name="Jackson D.J."/>
            <person name="Leys S.P."/>
            <person name="Shu S."/>
            <person name="Woodcroft B.J."/>
            <person name="Vervoort M."/>
            <person name="Kosik K.S."/>
            <person name="Manning G."/>
            <person name="Degnan B.M."/>
            <person name="Rokhsar D.S."/>
        </authorList>
    </citation>
    <scope>NUCLEOTIDE SEQUENCE [LARGE SCALE GENOMIC DNA]</scope>
</reference>
<reference evidence="10" key="2">
    <citation type="submission" date="2024-06" db="UniProtKB">
        <authorList>
            <consortium name="EnsemblMetazoa"/>
        </authorList>
    </citation>
    <scope>IDENTIFICATION</scope>
</reference>
<dbReference type="Pfam" id="PF00002">
    <property type="entry name" value="7tm_2"/>
    <property type="match status" value="1"/>
</dbReference>
<evidence type="ECO:0000256" key="8">
    <source>
        <dbReference type="SAM" id="SignalP"/>
    </source>
</evidence>
<keyword evidence="5 7" id="KW-0472">Membrane</keyword>
<feature type="signal peptide" evidence="8">
    <location>
        <begin position="1"/>
        <end position="17"/>
    </location>
</feature>
<protein>
    <recommendedName>
        <fullName evidence="9">G-protein coupled receptors family 2 profile 2 domain-containing protein</fullName>
    </recommendedName>
</protein>
<dbReference type="InterPro" id="IPR017981">
    <property type="entry name" value="GPCR_2-like_7TM"/>
</dbReference>
<dbReference type="GO" id="GO:0007169">
    <property type="term" value="P:cell surface receptor protein tyrosine kinase signaling pathway"/>
    <property type="evidence" value="ECO:0007669"/>
    <property type="project" value="TreeGrafter"/>
</dbReference>
<keyword evidence="11" id="KW-1185">Reference proteome</keyword>
<dbReference type="GO" id="GO:0043235">
    <property type="term" value="C:receptor complex"/>
    <property type="evidence" value="ECO:0007669"/>
    <property type="project" value="TreeGrafter"/>
</dbReference>
<accession>A0AAN0JYP3</accession>
<keyword evidence="4 7" id="KW-1133">Transmembrane helix</keyword>
<dbReference type="InterPro" id="IPR001245">
    <property type="entry name" value="Ser-Thr/Tyr_kinase_cat_dom"/>
</dbReference>
<dbReference type="KEGG" id="aqu:109590569"/>
<dbReference type="InterPro" id="IPR050122">
    <property type="entry name" value="RTK"/>
</dbReference>
<dbReference type="GO" id="GO:0004714">
    <property type="term" value="F:transmembrane receptor protein tyrosine kinase activity"/>
    <property type="evidence" value="ECO:0007669"/>
    <property type="project" value="TreeGrafter"/>
</dbReference>
<dbReference type="Pfam" id="PF07714">
    <property type="entry name" value="PK_Tyr_Ser-Thr"/>
    <property type="match status" value="1"/>
</dbReference>
<feature type="binding site" evidence="6">
    <location>
        <position position="286"/>
    </location>
    <ligand>
        <name>ATP</name>
        <dbReference type="ChEBI" id="CHEBI:30616"/>
    </ligand>
</feature>
<name>A0AAN0JYP3_AMPQE</name>
<evidence type="ECO:0000256" key="4">
    <source>
        <dbReference type="ARBA" id="ARBA00022989"/>
    </source>
</evidence>
<keyword evidence="6" id="KW-0547">Nucleotide-binding</keyword>
<evidence type="ECO:0000256" key="2">
    <source>
        <dbReference type="ARBA" id="ARBA00004167"/>
    </source>
</evidence>
<evidence type="ECO:0000313" key="10">
    <source>
        <dbReference type="EnsemblMetazoa" id="XP_019862029.1"/>
    </source>
</evidence>
<dbReference type="PROSITE" id="PS50261">
    <property type="entry name" value="G_PROTEIN_RECEP_F2_4"/>
    <property type="match status" value="1"/>
</dbReference>
<dbReference type="RefSeq" id="XP_019862029.1">
    <property type="nucleotide sequence ID" value="XM_020006470.1"/>
</dbReference>
<evidence type="ECO:0000256" key="5">
    <source>
        <dbReference type="ARBA" id="ARBA00023136"/>
    </source>
</evidence>
<dbReference type="Gene3D" id="1.10.510.10">
    <property type="entry name" value="Transferase(Phosphotransferase) domain 1"/>
    <property type="match status" value="1"/>
</dbReference>
<keyword evidence="8" id="KW-0732">Signal</keyword>
<evidence type="ECO:0000256" key="6">
    <source>
        <dbReference type="PROSITE-ProRule" id="PRU10141"/>
    </source>
</evidence>
<feature type="transmembrane region" description="Helical" evidence="7">
    <location>
        <begin position="158"/>
        <end position="177"/>
    </location>
</feature>
<dbReference type="InterPro" id="IPR020635">
    <property type="entry name" value="Tyr_kinase_cat_dom"/>
</dbReference>
<dbReference type="PANTHER" id="PTHR24416:SF611">
    <property type="entry name" value="TYROSINE-PROTEIN KINASE TRANSMEMBRANE RECEPTOR ROR"/>
    <property type="match status" value="1"/>
</dbReference>